<dbReference type="InterPro" id="IPR008271">
    <property type="entry name" value="Ser/Thr_kinase_AS"/>
</dbReference>
<comment type="caution">
    <text evidence="2">The sequence shown here is derived from an EMBL/GenBank/DDBJ whole genome shotgun (WGS) entry which is preliminary data.</text>
</comment>
<dbReference type="Gene3D" id="1.10.510.10">
    <property type="entry name" value="Transferase(Phosphotransferase) domain 1"/>
    <property type="match status" value="1"/>
</dbReference>
<dbReference type="PROSITE" id="PS50011">
    <property type="entry name" value="PROTEIN_KINASE_DOM"/>
    <property type="match status" value="1"/>
</dbReference>
<dbReference type="InterPro" id="IPR011009">
    <property type="entry name" value="Kinase-like_dom_sf"/>
</dbReference>
<dbReference type="OrthoDB" id="4062651at2759"/>
<feature type="domain" description="Protein kinase" evidence="1">
    <location>
        <begin position="1"/>
        <end position="102"/>
    </location>
</feature>
<dbReference type="AlphaFoldDB" id="A0A9P4SHJ6"/>
<evidence type="ECO:0000313" key="3">
    <source>
        <dbReference type="Proteomes" id="UP000799429"/>
    </source>
</evidence>
<gene>
    <name evidence="2" type="ORF">M501DRAFT_988639</name>
</gene>
<evidence type="ECO:0000313" key="2">
    <source>
        <dbReference type="EMBL" id="KAF2842419.1"/>
    </source>
</evidence>
<name>A0A9P4SHJ6_9PEZI</name>
<dbReference type="Proteomes" id="UP000799429">
    <property type="component" value="Unassembled WGS sequence"/>
</dbReference>
<dbReference type="SUPFAM" id="SSF56112">
    <property type="entry name" value="Protein kinase-like (PK-like)"/>
    <property type="match status" value="1"/>
</dbReference>
<dbReference type="PROSITE" id="PS00108">
    <property type="entry name" value="PROTEIN_KINASE_ST"/>
    <property type="match status" value="1"/>
</dbReference>
<organism evidence="2 3">
    <name type="scientific">Patellaria atrata CBS 101060</name>
    <dbReference type="NCBI Taxonomy" id="1346257"/>
    <lineage>
        <taxon>Eukaryota</taxon>
        <taxon>Fungi</taxon>
        <taxon>Dikarya</taxon>
        <taxon>Ascomycota</taxon>
        <taxon>Pezizomycotina</taxon>
        <taxon>Dothideomycetes</taxon>
        <taxon>Dothideomycetes incertae sedis</taxon>
        <taxon>Patellariales</taxon>
        <taxon>Patellariaceae</taxon>
        <taxon>Patellaria</taxon>
    </lineage>
</organism>
<accession>A0A9P4SHJ6</accession>
<reference evidence="2" key="1">
    <citation type="journal article" date="2020" name="Stud. Mycol.">
        <title>101 Dothideomycetes genomes: a test case for predicting lifestyles and emergence of pathogens.</title>
        <authorList>
            <person name="Haridas S."/>
            <person name="Albert R."/>
            <person name="Binder M."/>
            <person name="Bloem J."/>
            <person name="Labutti K."/>
            <person name="Salamov A."/>
            <person name="Andreopoulos B."/>
            <person name="Baker S."/>
            <person name="Barry K."/>
            <person name="Bills G."/>
            <person name="Bluhm B."/>
            <person name="Cannon C."/>
            <person name="Castanera R."/>
            <person name="Culley D."/>
            <person name="Daum C."/>
            <person name="Ezra D."/>
            <person name="Gonzalez J."/>
            <person name="Henrissat B."/>
            <person name="Kuo A."/>
            <person name="Liang C."/>
            <person name="Lipzen A."/>
            <person name="Lutzoni F."/>
            <person name="Magnuson J."/>
            <person name="Mondo S."/>
            <person name="Nolan M."/>
            <person name="Ohm R."/>
            <person name="Pangilinan J."/>
            <person name="Park H.-J."/>
            <person name="Ramirez L."/>
            <person name="Alfaro M."/>
            <person name="Sun H."/>
            <person name="Tritt A."/>
            <person name="Yoshinaga Y."/>
            <person name="Zwiers L.-H."/>
            <person name="Turgeon B."/>
            <person name="Goodwin S."/>
            <person name="Spatafora J."/>
            <person name="Crous P."/>
            <person name="Grigoriev I."/>
        </authorList>
    </citation>
    <scope>NUCLEOTIDE SEQUENCE</scope>
    <source>
        <strain evidence="2">CBS 101060</strain>
    </source>
</reference>
<evidence type="ECO:0000259" key="1">
    <source>
        <dbReference type="PROSITE" id="PS50011"/>
    </source>
</evidence>
<sequence>MNDVADTDLREYLHRSDEYRNKSERVPGEGPYVVTYMRQLMDFWRCCLIYAIDYLHEMRIKHKDIKPSNILIGNRRILIANFGISKDVLDQETTASLTANGD</sequence>
<proteinExistence type="predicted"/>
<protein>
    <recommendedName>
        <fullName evidence="1">Protein kinase domain-containing protein</fullName>
    </recommendedName>
</protein>
<dbReference type="GO" id="GO:0004672">
    <property type="term" value="F:protein kinase activity"/>
    <property type="evidence" value="ECO:0007669"/>
    <property type="project" value="InterPro"/>
</dbReference>
<dbReference type="EMBL" id="MU006090">
    <property type="protein sequence ID" value="KAF2842419.1"/>
    <property type="molecule type" value="Genomic_DNA"/>
</dbReference>
<dbReference type="GO" id="GO:0005524">
    <property type="term" value="F:ATP binding"/>
    <property type="evidence" value="ECO:0007669"/>
    <property type="project" value="InterPro"/>
</dbReference>
<keyword evidence="3" id="KW-1185">Reference proteome</keyword>
<dbReference type="Pfam" id="PF00069">
    <property type="entry name" value="Pkinase"/>
    <property type="match status" value="1"/>
</dbReference>
<dbReference type="InterPro" id="IPR000719">
    <property type="entry name" value="Prot_kinase_dom"/>
</dbReference>